<evidence type="ECO:0000313" key="2">
    <source>
        <dbReference type="EMBL" id="QBQ74631.1"/>
    </source>
</evidence>
<gene>
    <name evidence="2" type="ORF">BcepSauron_251</name>
</gene>
<name>A0A482MKR0_9CAUD</name>
<protein>
    <submittedName>
        <fullName evidence="2">Uncharacterized protein</fullName>
    </submittedName>
</protein>
<dbReference type="Proteomes" id="UP000301424">
    <property type="component" value="Segment"/>
</dbReference>
<feature type="compositionally biased region" description="Basic and acidic residues" evidence="1">
    <location>
        <begin position="530"/>
        <end position="541"/>
    </location>
</feature>
<organism evidence="2 3">
    <name type="scientific">Burkholderia phage BcepSauron</name>
    <dbReference type="NCBI Taxonomy" id="2530033"/>
    <lineage>
        <taxon>Viruses</taxon>
        <taxon>Duplodnaviria</taxon>
        <taxon>Heunggongvirae</taxon>
        <taxon>Uroviricota</taxon>
        <taxon>Caudoviricetes</taxon>
        <taxon>Sarumanvirus</taxon>
        <taxon>Sarumanvirus bcepsauron</taxon>
    </lineage>
</organism>
<accession>A0A482MKR0</accession>
<reference evidence="2 3" key="1">
    <citation type="submission" date="2019-02" db="EMBL/GenBank/DDBJ databases">
        <title>Complete genome sequence of Burkholderia cenocepacia phage BcepSauron.</title>
        <authorList>
            <person name="Park K."/>
            <person name="Gonzalez C."/>
            <person name="Liu M."/>
            <person name="Gill J."/>
        </authorList>
    </citation>
    <scope>NUCLEOTIDE SEQUENCE [LARGE SCALE GENOMIC DNA]</scope>
</reference>
<evidence type="ECO:0000256" key="1">
    <source>
        <dbReference type="SAM" id="MobiDB-lite"/>
    </source>
</evidence>
<feature type="region of interest" description="Disordered" evidence="1">
    <location>
        <begin position="516"/>
        <end position="541"/>
    </location>
</feature>
<evidence type="ECO:0000313" key="3">
    <source>
        <dbReference type="Proteomes" id="UP000301424"/>
    </source>
</evidence>
<proteinExistence type="predicted"/>
<dbReference type="EMBL" id="MK552141">
    <property type="protein sequence ID" value="QBQ74631.1"/>
    <property type="molecule type" value="Genomic_DNA"/>
</dbReference>
<sequence length="651" mass="73728">MYTRNRILGVHGGSINVDPVGDSNVVAARAVRANMMPVTANMGYGGLGLGGGSGASTNVNSFWASNYQYMMTGILPADPGLTDTANLKLFYRDIYLFDSTAGSAIDIQSHFPFSDWELRGLTEKELAPFNETLMRLNIRQMLPLISTAYLVDGFFCGSMVFDPRSRQFMDTLIHDALSCNVLPSSFFCIDPEISVTTSQATQQMLHSASEYTRRYLDSMPQSFVNQLRDGAFTLDPVTMLYVARRSTTDRASTSYLHRILPMYLIEKTLFRGTLTEAQRRQRAMTHLTAGDDKWTPTGEELNALVRTFQQAEYDPLGGWVSTRNAVQAVDIRPGGDFWRWYDTADVLVPYKLRAMGISEAFMEGDTSYAAAESAYSSFLETQNSYRQYLTDSIFYSKIFPLVAVINDLYKDPKKRAQTGHVVDFLFNKGNRQNLKMPQLHWHKKLEVKGEENMMEMLELASEKGVPVPLKMWMAAAQIDPEALDRDLKEDRAYRAMLQKYTGKDTSFQAETENINSPWVGKEGGWGHGGPRSDRDEMEDRGIERAEEPELRALFERTAAGNRTSESFNLNSRGYRQPLLAREFEGDSWTLTKTGKIKHNPNPVNARRQMNDNIYKIAKRATRDPNYRAELKKRNIEKRGSAVLRHNPALKD</sequence>
<keyword evidence="3" id="KW-1185">Reference proteome</keyword>